<gene>
    <name evidence="2" type="ORF">I2H36_04980</name>
</gene>
<dbReference type="InterPro" id="IPR000014">
    <property type="entry name" value="PAS"/>
</dbReference>
<dbReference type="Gene3D" id="3.30.450.20">
    <property type="entry name" value="PAS domain"/>
    <property type="match status" value="1"/>
</dbReference>
<dbReference type="InterPro" id="IPR035965">
    <property type="entry name" value="PAS-like_dom_sf"/>
</dbReference>
<dbReference type="RefSeq" id="WP_196263149.1">
    <property type="nucleotide sequence ID" value="NZ_JADQDN010000002.1"/>
</dbReference>
<proteinExistence type="predicted"/>
<organism evidence="2 3">
    <name type="scientific">Microvirga terrestris</name>
    <dbReference type="NCBI Taxonomy" id="2791024"/>
    <lineage>
        <taxon>Bacteria</taxon>
        <taxon>Pseudomonadati</taxon>
        <taxon>Pseudomonadota</taxon>
        <taxon>Alphaproteobacteria</taxon>
        <taxon>Hyphomicrobiales</taxon>
        <taxon>Methylobacteriaceae</taxon>
        <taxon>Microvirga</taxon>
    </lineage>
</organism>
<dbReference type="Proteomes" id="UP000611708">
    <property type="component" value="Unassembled WGS sequence"/>
</dbReference>
<keyword evidence="3" id="KW-1185">Reference proteome</keyword>
<dbReference type="InterPro" id="IPR013656">
    <property type="entry name" value="PAS_4"/>
</dbReference>
<evidence type="ECO:0000259" key="1">
    <source>
        <dbReference type="Pfam" id="PF08448"/>
    </source>
</evidence>
<dbReference type="NCBIfam" id="TIGR00229">
    <property type="entry name" value="sensory_box"/>
    <property type="match status" value="1"/>
</dbReference>
<reference evidence="2 3" key="1">
    <citation type="submission" date="2020-11" db="EMBL/GenBank/DDBJ databases">
        <authorList>
            <person name="Kim M.K."/>
        </authorList>
    </citation>
    <scope>NUCLEOTIDE SEQUENCE [LARGE SCALE GENOMIC DNA]</scope>
    <source>
        <strain evidence="2 3">BT290</strain>
    </source>
</reference>
<sequence>MTHEKETEIELRQSRDRYSTLFEHSPFNLAVIGVCPNDCFVYEDANTALLKSLGFARDGFVGRMPQEIFAPETAKHVSKHYRTCVMTKSIMDFEVT</sequence>
<dbReference type="Pfam" id="PF08448">
    <property type="entry name" value="PAS_4"/>
    <property type="match status" value="1"/>
</dbReference>
<comment type="caution">
    <text evidence="2">The sequence shown here is derived from an EMBL/GenBank/DDBJ whole genome shotgun (WGS) entry which is preliminary data.</text>
</comment>
<accession>A0ABS0HPG9</accession>
<protein>
    <submittedName>
        <fullName evidence="2">PAS domain S-box protein</fullName>
    </submittedName>
</protein>
<feature type="domain" description="PAS fold-4" evidence="1">
    <location>
        <begin position="22"/>
        <end position="94"/>
    </location>
</feature>
<dbReference type="SUPFAM" id="SSF55785">
    <property type="entry name" value="PYP-like sensor domain (PAS domain)"/>
    <property type="match status" value="1"/>
</dbReference>
<evidence type="ECO:0000313" key="2">
    <source>
        <dbReference type="EMBL" id="MBF9195379.1"/>
    </source>
</evidence>
<evidence type="ECO:0000313" key="3">
    <source>
        <dbReference type="Proteomes" id="UP000611708"/>
    </source>
</evidence>
<dbReference type="EMBL" id="JADQDN010000002">
    <property type="protein sequence ID" value="MBF9195379.1"/>
    <property type="molecule type" value="Genomic_DNA"/>
</dbReference>
<name>A0ABS0HPG9_9HYPH</name>